<evidence type="ECO:0000256" key="2">
    <source>
        <dbReference type="SAM" id="MobiDB-lite"/>
    </source>
</evidence>
<evidence type="ECO:0000256" key="1">
    <source>
        <dbReference type="ARBA" id="ARBA00039658"/>
    </source>
</evidence>
<evidence type="ECO:0000313" key="4">
    <source>
        <dbReference type="EMBL" id="KAI7804446.1"/>
    </source>
</evidence>
<dbReference type="InterPro" id="IPR050951">
    <property type="entry name" value="Retrovirus_Pol_polyprotein"/>
</dbReference>
<dbReference type="EMBL" id="JAFHDT010000010">
    <property type="protein sequence ID" value="KAI7804446.1"/>
    <property type="molecule type" value="Genomic_DNA"/>
</dbReference>
<proteinExistence type="predicted"/>
<dbReference type="Proteomes" id="UP001059041">
    <property type="component" value="Linkage Group LG10"/>
</dbReference>
<dbReference type="Gene3D" id="1.10.340.70">
    <property type="match status" value="1"/>
</dbReference>
<sequence length="754" mass="84586">MDNNPLTHILTKPKLDACEQRWVSKLAPYSFSIQYIPGTRNVVADALSRQPFVRSCISQRLVSEPYSALLNEAKQVQESAIQDVFRLSANTCGVEDFPCEVSSHCSFTTAEVAAVLCAHTEWEVGAQGRAVECLTQETQQYLTPGCSALPVFSTKDLQERQQSDTILSRVLFYVGRGKRPSRRERAKEAFEVLKTLKQCEKFKMVDGILYRVSKDNLTGKRRLQYVVPDSLVKQVLQGVHDKAGHQGQGRTLSLSRQRFFWTKLERDVREHVRCCKRCVVSKTPEPEGRAPLESIKTSRPGRNVDVLVVTDHLTRLAHAFPCSDQSAKQVARMLWDRYFCVYGFPDRIHSDQGAKFESRLIHELLEVSGVKKSRTTAYHPMGNGQVERFNRTLGGMLRALPPRTKQKWPQLLQTLTFAYNCTSHETTGYTPFYLMYGRIPKLPVDVMFSSVERDNDIAGYDAYVKHLRADLKQALTLAQKNAEASQQKQADMYNRNTRGCRIEDGDRVLLANKGERGRRKLADKWNSVPHIVVASNPQCHTYRVRNVSTGQEKVVHRNLLLQVNFLPVMAEEIKPSFSDSDDSFDGEALSDVMPVAESSDAVARVASWVAESATPDDDLSELSFPAESDFPAPVNPEPETDSVVVQDGSSNCNMDTNLTDGESHRDILLPESDRNSVVEQLPTDPLGDEMKSVSVENVVSSDTVGSPTNQISAQVRTRIGRLVKPVNRLIQNMTQNVKTNSVSEFAKSLLTKQV</sequence>
<feature type="domain" description="Integrase catalytic" evidence="3">
    <location>
        <begin position="280"/>
        <end position="439"/>
    </location>
</feature>
<organism evidence="4 5">
    <name type="scientific">Triplophysa rosa</name>
    <name type="common">Cave loach</name>
    <dbReference type="NCBI Taxonomy" id="992332"/>
    <lineage>
        <taxon>Eukaryota</taxon>
        <taxon>Metazoa</taxon>
        <taxon>Chordata</taxon>
        <taxon>Craniata</taxon>
        <taxon>Vertebrata</taxon>
        <taxon>Euteleostomi</taxon>
        <taxon>Actinopterygii</taxon>
        <taxon>Neopterygii</taxon>
        <taxon>Teleostei</taxon>
        <taxon>Ostariophysi</taxon>
        <taxon>Cypriniformes</taxon>
        <taxon>Nemacheilidae</taxon>
        <taxon>Triplophysa</taxon>
    </lineage>
</organism>
<keyword evidence="5" id="KW-1185">Reference proteome</keyword>
<protein>
    <recommendedName>
        <fullName evidence="1">Gypsy retrotransposon integrase-like protein 1</fullName>
    </recommendedName>
</protein>
<dbReference type="Gene3D" id="3.30.420.10">
    <property type="entry name" value="Ribonuclease H-like superfamily/Ribonuclease H"/>
    <property type="match status" value="1"/>
</dbReference>
<accession>A0A9W7TWQ1</accession>
<feature type="region of interest" description="Disordered" evidence="2">
    <location>
        <begin position="616"/>
        <end position="643"/>
    </location>
</feature>
<reference evidence="4" key="1">
    <citation type="submission" date="2021-02" db="EMBL/GenBank/DDBJ databases">
        <title>Comparative genomics reveals that relaxation of natural selection precedes convergent phenotypic evolution of cavefish.</title>
        <authorList>
            <person name="Peng Z."/>
        </authorList>
    </citation>
    <scope>NUCLEOTIDE SEQUENCE</scope>
    <source>
        <tissue evidence="4">Muscle</tissue>
    </source>
</reference>
<dbReference type="GO" id="GO:0015074">
    <property type="term" value="P:DNA integration"/>
    <property type="evidence" value="ECO:0007669"/>
    <property type="project" value="InterPro"/>
</dbReference>
<dbReference type="Pfam" id="PF00665">
    <property type="entry name" value="rve"/>
    <property type="match status" value="1"/>
</dbReference>
<dbReference type="InterPro" id="IPR036397">
    <property type="entry name" value="RNaseH_sf"/>
</dbReference>
<dbReference type="GO" id="GO:0003676">
    <property type="term" value="F:nucleic acid binding"/>
    <property type="evidence" value="ECO:0007669"/>
    <property type="project" value="InterPro"/>
</dbReference>
<dbReference type="SUPFAM" id="SSF53098">
    <property type="entry name" value="Ribonuclease H-like"/>
    <property type="match status" value="1"/>
</dbReference>
<dbReference type="AlphaFoldDB" id="A0A9W7TWQ1"/>
<name>A0A9W7TWQ1_TRIRA</name>
<dbReference type="InterPro" id="IPR001584">
    <property type="entry name" value="Integrase_cat-core"/>
</dbReference>
<evidence type="ECO:0000313" key="5">
    <source>
        <dbReference type="Proteomes" id="UP001059041"/>
    </source>
</evidence>
<dbReference type="InterPro" id="IPR012337">
    <property type="entry name" value="RNaseH-like_sf"/>
</dbReference>
<dbReference type="PANTHER" id="PTHR37984">
    <property type="entry name" value="PROTEIN CBG26694"/>
    <property type="match status" value="1"/>
</dbReference>
<evidence type="ECO:0000259" key="3">
    <source>
        <dbReference type="PROSITE" id="PS50994"/>
    </source>
</evidence>
<dbReference type="Pfam" id="PF17921">
    <property type="entry name" value="Integrase_H2C2"/>
    <property type="match status" value="1"/>
</dbReference>
<comment type="caution">
    <text evidence="4">The sequence shown here is derived from an EMBL/GenBank/DDBJ whole genome shotgun (WGS) entry which is preliminary data.</text>
</comment>
<dbReference type="InterPro" id="IPR041588">
    <property type="entry name" value="Integrase_H2C2"/>
</dbReference>
<dbReference type="PANTHER" id="PTHR37984:SF15">
    <property type="entry name" value="INTEGRASE CATALYTIC DOMAIN-CONTAINING PROTEIN"/>
    <property type="match status" value="1"/>
</dbReference>
<dbReference type="FunFam" id="3.30.420.10:FF:000032">
    <property type="entry name" value="Retrovirus-related Pol polyprotein from transposon 297-like Protein"/>
    <property type="match status" value="1"/>
</dbReference>
<gene>
    <name evidence="4" type="ORF">IRJ41_010397</name>
</gene>
<dbReference type="FunFam" id="1.10.340.70:FF:000001">
    <property type="entry name" value="Retrovirus-related Pol polyprotein from transposon gypsy-like Protein"/>
    <property type="match status" value="1"/>
</dbReference>
<dbReference type="PROSITE" id="PS50994">
    <property type="entry name" value="INTEGRASE"/>
    <property type="match status" value="1"/>
</dbReference>